<evidence type="ECO:0000313" key="1">
    <source>
        <dbReference type="EMBL" id="KAK9887056.1"/>
    </source>
</evidence>
<dbReference type="Proteomes" id="UP001431783">
    <property type="component" value="Unassembled WGS sequence"/>
</dbReference>
<name>A0AAW1V4K8_9CUCU</name>
<keyword evidence="2" id="KW-1185">Reference proteome</keyword>
<gene>
    <name evidence="1" type="ORF">WA026_019981</name>
</gene>
<organism evidence="1 2">
    <name type="scientific">Henosepilachna vigintioctopunctata</name>
    <dbReference type="NCBI Taxonomy" id="420089"/>
    <lineage>
        <taxon>Eukaryota</taxon>
        <taxon>Metazoa</taxon>
        <taxon>Ecdysozoa</taxon>
        <taxon>Arthropoda</taxon>
        <taxon>Hexapoda</taxon>
        <taxon>Insecta</taxon>
        <taxon>Pterygota</taxon>
        <taxon>Neoptera</taxon>
        <taxon>Endopterygota</taxon>
        <taxon>Coleoptera</taxon>
        <taxon>Polyphaga</taxon>
        <taxon>Cucujiformia</taxon>
        <taxon>Coccinelloidea</taxon>
        <taxon>Coccinellidae</taxon>
        <taxon>Epilachninae</taxon>
        <taxon>Epilachnini</taxon>
        <taxon>Henosepilachna</taxon>
    </lineage>
</organism>
<reference evidence="1 2" key="1">
    <citation type="submission" date="2023-03" db="EMBL/GenBank/DDBJ databases">
        <title>Genome insight into feeding habits of ladybird beetles.</title>
        <authorList>
            <person name="Li H.-S."/>
            <person name="Huang Y.-H."/>
            <person name="Pang H."/>
        </authorList>
    </citation>
    <scope>NUCLEOTIDE SEQUENCE [LARGE SCALE GENOMIC DNA]</scope>
    <source>
        <strain evidence="1">SYSU_2023b</strain>
        <tissue evidence="1">Whole body</tissue>
    </source>
</reference>
<comment type="caution">
    <text evidence="1">The sequence shown here is derived from an EMBL/GenBank/DDBJ whole genome shotgun (WGS) entry which is preliminary data.</text>
</comment>
<protein>
    <submittedName>
        <fullName evidence="1">Uncharacterized protein</fullName>
    </submittedName>
</protein>
<accession>A0AAW1V4K8</accession>
<proteinExistence type="predicted"/>
<dbReference type="EMBL" id="JARQZJ010000104">
    <property type="protein sequence ID" value="KAK9887056.1"/>
    <property type="molecule type" value="Genomic_DNA"/>
</dbReference>
<sequence length="90" mass="10326">MGNNQVVFKIGDKVLARDYRNPNRPSWIKGTIQNKIGKVTYIVNIPELEKTWKRHANQLKRSLPDISNPNHIILDDKVSTDCSSDKISRP</sequence>
<dbReference type="AlphaFoldDB" id="A0AAW1V4K8"/>
<evidence type="ECO:0000313" key="2">
    <source>
        <dbReference type="Proteomes" id="UP001431783"/>
    </source>
</evidence>